<evidence type="ECO:0000313" key="5">
    <source>
        <dbReference type="Proteomes" id="UP000053477"/>
    </source>
</evidence>
<dbReference type="AlphaFoldDB" id="A0A0H2RJV6"/>
<proteinExistence type="predicted"/>
<reference evidence="4 5" key="1">
    <citation type="submission" date="2015-04" db="EMBL/GenBank/DDBJ databases">
        <title>Complete genome sequence of Schizopora paradoxa KUC8140, a cosmopolitan wood degrader in East Asia.</title>
        <authorList>
            <consortium name="DOE Joint Genome Institute"/>
            <person name="Min B."/>
            <person name="Park H."/>
            <person name="Jang Y."/>
            <person name="Kim J.-J."/>
            <person name="Kim K.H."/>
            <person name="Pangilinan J."/>
            <person name="Lipzen A."/>
            <person name="Riley R."/>
            <person name="Grigoriev I.V."/>
            <person name="Spatafora J.W."/>
            <person name="Choi I.-G."/>
        </authorList>
    </citation>
    <scope>NUCLEOTIDE SEQUENCE [LARGE SCALE GENOMIC DNA]</scope>
    <source>
        <strain evidence="4 5">KUC8140</strain>
    </source>
</reference>
<dbReference type="Pfam" id="PF23865">
    <property type="entry name" value="DUF7223"/>
    <property type="match status" value="1"/>
</dbReference>
<evidence type="ECO:0000256" key="1">
    <source>
        <dbReference type="SAM" id="MobiDB-lite"/>
    </source>
</evidence>
<evidence type="ECO:0000256" key="2">
    <source>
        <dbReference type="SAM" id="SignalP"/>
    </source>
</evidence>
<dbReference type="Proteomes" id="UP000053477">
    <property type="component" value="Unassembled WGS sequence"/>
</dbReference>
<protein>
    <recommendedName>
        <fullName evidence="3">DUF7223 domain-containing protein</fullName>
    </recommendedName>
</protein>
<organism evidence="4 5">
    <name type="scientific">Schizopora paradoxa</name>
    <dbReference type="NCBI Taxonomy" id="27342"/>
    <lineage>
        <taxon>Eukaryota</taxon>
        <taxon>Fungi</taxon>
        <taxon>Dikarya</taxon>
        <taxon>Basidiomycota</taxon>
        <taxon>Agaricomycotina</taxon>
        <taxon>Agaricomycetes</taxon>
        <taxon>Hymenochaetales</taxon>
        <taxon>Schizoporaceae</taxon>
        <taxon>Schizopora</taxon>
    </lineage>
</organism>
<dbReference type="InterPro" id="IPR055647">
    <property type="entry name" value="DUF7223"/>
</dbReference>
<dbReference type="InParanoid" id="A0A0H2RJV6"/>
<keyword evidence="2" id="KW-0732">Signal</keyword>
<feature type="chain" id="PRO_5005201976" description="DUF7223 domain-containing protein" evidence="2">
    <location>
        <begin position="43"/>
        <end position="585"/>
    </location>
</feature>
<dbReference type="OrthoDB" id="73875at2759"/>
<feature type="domain" description="DUF7223" evidence="3">
    <location>
        <begin position="302"/>
        <end position="511"/>
    </location>
</feature>
<feature type="compositionally biased region" description="Polar residues" evidence="1">
    <location>
        <begin position="201"/>
        <end position="210"/>
    </location>
</feature>
<evidence type="ECO:0000313" key="4">
    <source>
        <dbReference type="EMBL" id="KLO12154.1"/>
    </source>
</evidence>
<feature type="signal peptide" evidence="2">
    <location>
        <begin position="1"/>
        <end position="42"/>
    </location>
</feature>
<evidence type="ECO:0000259" key="3">
    <source>
        <dbReference type="Pfam" id="PF23865"/>
    </source>
</evidence>
<accession>A0A0H2RJV6</accession>
<name>A0A0H2RJV6_9AGAM</name>
<sequence length="585" mass="61893">MPYIRPAWKRSKYSIHPRHALCSMKSTTSLLLLPLFILRVQSKDDWTTPCLSGSCSFDIARSGTSLAATLVINGSPSSISDITPAAGWTVLNCTSSTNTQTIQIACVDESKACEHLFQDGAENTIVRLPQSCGAGPFARVAKHSIAMNQTLSDKDTFKVKWTDGSTPQIQLLQIDTEFGAAASSERTVGFSLIASSDPHVSGNSGPLSATKSRRHQSSNSKRLSVPPISNPGPTAFNDSATRGQSISFDKSFVLFNDTLSCAGIEEPNLKVDVEADVDFTTSLNILAAGTLIPPAITMLEITTTIDGSFEAMLSLDSGLTGTLSTGEITLLSIGLPGLTIPNVLTIGPQFVLLGEIEGTINLVADSNIGVQYDLDGLSFTVGNTERSSPGFTPRDSPIQFSIDPSISADAELEVHIIPQYIMGIASFGDAVDVVANLDSGLGIMLNTTILEDLVSLPADESVVGSADAMACADIFSSTSFSVSATGNLLGIIDNSLSIPILEKTFDIYQNCLEETMTETAARSGLSTRLEDASIVSWTERTQVQRRNSRRAGRQASSLFARALSCPPASQTTFAPIGTSTDVPAA</sequence>
<gene>
    <name evidence="4" type="ORF">SCHPADRAFT_433397</name>
</gene>
<dbReference type="EMBL" id="KQ085983">
    <property type="protein sequence ID" value="KLO12154.1"/>
    <property type="molecule type" value="Genomic_DNA"/>
</dbReference>
<keyword evidence="5" id="KW-1185">Reference proteome</keyword>
<feature type="region of interest" description="Disordered" evidence="1">
    <location>
        <begin position="198"/>
        <end position="240"/>
    </location>
</feature>